<dbReference type="EMBL" id="BAAFSV010000003">
    <property type="protein sequence ID" value="GAB1315642.1"/>
    <property type="molecule type" value="Genomic_DNA"/>
</dbReference>
<accession>A0ABQ0GD30</accession>
<feature type="transmembrane region" description="Helical" evidence="6">
    <location>
        <begin position="226"/>
        <end position="244"/>
    </location>
</feature>
<comment type="subcellular location">
    <subcellularLocation>
        <location evidence="1">Membrane</location>
        <topology evidence="1">Multi-pass membrane protein</topology>
    </subcellularLocation>
</comment>
<comment type="caution">
    <text evidence="8">The sequence shown here is derived from an EMBL/GenBank/DDBJ whole genome shotgun (WGS) entry which is preliminary data.</text>
</comment>
<feature type="transmembrane region" description="Helical" evidence="6">
    <location>
        <begin position="145"/>
        <end position="166"/>
    </location>
</feature>
<feature type="transmembrane region" description="Helical" evidence="6">
    <location>
        <begin position="194"/>
        <end position="214"/>
    </location>
</feature>
<evidence type="ECO:0000256" key="5">
    <source>
        <dbReference type="ARBA" id="ARBA00038359"/>
    </source>
</evidence>
<evidence type="ECO:0000256" key="4">
    <source>
        <dbReference type="ARBA" id="ARBA00023136"/>
    </source>
</evidence>
<sequence length="384" mass="42282">MYTYPRAVPDQYPAPVPLTPEELAALPHDNGGPKLNASIWTLAGVATVFLTLRIYCRVFRGQRLWWDDGILIAAWVCAIIESALVTHITTLGFGLHIWDFDLRNMEHIMLPTNVAGTLSITAAVWSKTSFGITLLKITDGWIKKLTWFCIISMNVAMGLSALLPWVNCTPIRKAWDLYAEGTCWDPRIKTSYDIFSAAYSALMDITLAFLPWKFLWSLQMKPREKIGVGIAMSMGVFAGITAIIKTSMLPRMLSADFAAGVDLWIWGNAEICSSIVAACIPMLRVLVRDAKSSRNTHSGYANETYATGNYSRFVSVTGRAGTKTTSEVELQKMDDDGSDRSILGNNGAARQPKNGIVQVTGFTIQYDARSDTGGGTDNNEARTE</sequence>
<name>A0ABQ0GD30_9PEZI</name>
<feature type="transmembrane region" description="Helical" evidence="6">
    <location>
        <begin position="37"/>
        <end position="56"/>
    </location>
</feature>
<feature type="transmembrane region" description="Helical" evidence="6">
    <location>
        <begin position="108"/>
        <end position="125"/>
    </location>
</feature>
<dbReference type="InterPro" id="IPR049326">
    <property type="entry name" value="Rhodopsin_dom_fungi"/>
</dbReference>
<dbReference type="GeneID" id="98176595"/>
<comment type="similarity">
    <text evidence="5">Belongs to the SAT4 family.</text>
</comment>
<dbReference type="PANTHER" id="PTHR33048">
    <property type="entry name" value="PTH11-LIKE INTEGRAL MEMBRANE PROTEIN (AFU_ORTHOLOGUE AFUA_5G11245)"/>
    <property type="match status" value="1"/>
</dbReference>
<feature type="transmembrane region" description="Helical" evidence="6">
    <location>
        <begin position="264"/>
        <end position="287"/>
    </location>
</feature>
<keyword evidence="3 6" id="KW-1133">Transmembrane helix</keyword>
<dbReference type="Proteomes" id="UP001628179">
    <property type="component" value="Unassembled WGS sequence"/>
</dbReference>
<feature type="transmembrane region" description="Helical" evidence="6">
    <location>
        <begin position="68"/>
        <end position="88"/>
    </location>
</feature>
<feature type="domain" description="Rhodopsin" evidence="7">
    <location>
        <begin position="52"/>
        <end position="288"/>
    </location>
</feature>
<gene>
    <name evidence="8" type="ORF">MFIFM68171_05852</name>
</gene>
<evidence type="ECO:0000259" key="7">
    <source>
        <dbReference type="Pfam" id="PF20684"/>
    </source>
</evidence>
<evidence type="ECO:0000256" key="6">
    <source>
        <dbReference type="SAM" id="Phobius"/>
    </source>
</evidence>
<dbReference type="Pfam" id="PF20684">
    <property type="entry name" value="Fung_rhodopsin"/>
    <property type="match status" value="1"/>
</dbReference>
<evidence type="ECO:0000256" key="2">
    <source>
        <dbReference type="ARBA" id="ARBA00022692"/>
    </source>
</evidence>
<keyword evidence="9" id="KW-1185">Reference proteome</keyword>
<evidence type="ECO:0000256" key="1">
    <source>
        <dbReference type="ARBA" id="ARBA00004141"/>
    </source>
</evidence>
<evidence type="ECO:0000256" key="3">
    <source>
        <dbReference type="ARBA" id="ARBA00022989"/>
    </source>
</evidence>
<dbReference type="RefSeq" id="XP_070917373.1">
    <property type="nucleotide sequence ID" value="XM_071061272.1"/>
</dbReference>
<dbReference type="PANTHER" id="PTHR33048:SF42">
    <property type="entry name" value="INTEGRAL MEMBRANE PROTEIN"/>
    <property type="match status" value="1"/>
</dbReference>
<dbReference type="InterPro" id="IPR052337">
    <property type="entry name" value="SAT4-like"/>
</dbReference>
<organism evidence="8 9">
    <name type="scientific">Madurella fahalii</name>
    <dbReference type="NCBI Taxonomy" id="1157608"/>
    <lineage>
        <taxon>Eukaryota</taxon>
        <taxon>Fungi</taxon>
        <taxon>Dikarya</taxon>
        <taxon>Ascomycota</taxon>
        <taxon>Pezizomycotina</taxon>
        <taxon>Sordariomycetes</taxon>
        <taxon>Sordariomycetidae</taxon>
        <taxon>Sordariales</taxon>
        <taxon>Sordariales incertae sedis</taxon>
        <taxon>Madurella</taxon>
    </lineage>
</organism>
<keyword evidence="4 6" id="KW-0472">Membrane</keyword>
<proteinExistence type="inferred from homology"/>
<reference evidence="8 9" key="1">
    <citation type="submission" date="2024-09" db="EMBL/GenBank/DDBJ databases">
        <title>Itraconazole resistance in Madurella fahalii resulting from another homologue of gene encoding cytochrome P450 14-alpha sterol demethylase (CYP51).</title>
        <authorList>
            <person name="Yoshioka I."/>
            <person name="Fahal A.H."/>
            <person name="Kaneko S."/>
            <person name="Yaguchi T."/>
        </authorList>
    </citation>
    <scope>NUCLEOTIDE SEQUENCE [LARGE SCALE GENOMIC DNA]</scope>
    <source>
        <strain evidence="8 9">IFM 68171</strain>
    </source>
</reference>
<keyword evidence="2 6" id="KW-0812">Transmembrane</keyword>
<evidence type="ECO:0000313" key="8">
    <source>
        <dbReference type="EMBL" id="GAB1315642.1"/>
    </source>
</evidence>
<protein>
    <recommendedName>
        <fullName evidence="7">Rhodopsin domain-containing protein</fullName>
    </recommendedName>
</protein>
<evidence type="ECO:0000313" key="9">
    <source>
        <dbReference type="Proteomes" id="UP001628179"/>
    </source>
</evidence>